<comment type="subcellular location">
    <subcellularLocation>
        <location evidence="1">Cytoplasm</location>
        <location evidence="1">Cytoskeleton</location>
    </subcellularLocation>
</comment>
<dbReference type="AlphaFoldDB" id="A0A0G4G8D1"/>
<dbReference type="PANTHER" id="PTHR23065">
    <property type="entry name" value="PROLINE-SERINE-THREONINE PHOSPHATASE INTERACTING PROTEIN 1"/>
    <property type="match status" value="1"/>
</dbReference>
<organism evidence="8 9">
    <name type="scientific">Vitrella brassicaformis (strain CCMP3155)</name>
    <dbReference type="NCBI Taxonomy" id="1169540"/>
    <lineage>
        <taxon>Eukaryota</taxon>
        <taxon>Sar</taxon>
        <taxon>Alveolata</taxon>
        <taxon>Colpodellida</taxon>
        <taxon>Vitrellaceae</taxon>
        <taxon>Vitrella</taxon>
    </lineage>
</organism>
<dbReference type="PROSITE" id="PS51741">
    <property type="entry name" value="F_BAR"/>
    <property type="match status" value="1"/>
</dbReference>
<feature type="domain" description="F-BAR" evidence="7">
    <location>
        <begin position="11"/>
        <end position="264"/>
    </location>
</feature>
<evidence type="ECO:0000313" key="8">
    <source>
        <dbReference type="EMBL" id="CEM25142.1"/>
    </source>
</evidence>
<dbReference type="GO" id="GO:0005886">
    <property type="term" value="C:plasma membrane"/>
    <property type="evidence" value="ECO:0007669"/>
    <property type="project" value="TreeGrafter"/>
</dbReference>
<dbReference type="Gene3D" id="1.20.1270.60">
    <property type="entry name" value="Arfaptin homology (AH) domain/BAR domain"/>
    <property type="match status" value="1"/>
</dbReference>
<feature type="region of interest" description="Disordered" evidence="6">
    <location>
        <begin position="316"/>
        <end position="475"/>
    </location>
</feature>
<feature type="compositionally biased region" description="Low complexity" evidence="6">
    <location>
        <begin position="682"/>
        <end position="699"/>
    </location>
</feature>
<dbReference type="GO" id="GO:0005737">
    <property type="term" value="C:cytoplasm"/>
    <property type="evidence" value="ECO:0007669"/>
    <property type="project" value="TreeGrafter"/>
</dbReference>
<accession>A0A0G4G8D1</accession>
<dbReference type="GO" id="GO:0043226">
    <property type="term" value="C:organelle"/>
    <property type="evidence" value="ECO:0007669"/>
    <property type="project" value="UniProtKB-ARBA"/>
</dbReference>
<feature type="compositionally biased region" description="Pro residues" evidence="6">
    <location>
        <begin position="439"/>
        <end position="448"/>
    </location>
</feature>
<dbReference type="OrthoDB" id="10255128at2759"/>
<feature type="compositionally biased region" description="Low complexity" evidence="6">
    <location>
        <begin position="405"/>
        <end position="414"/>
    </location>
</feature>
<keyword evidence="5" id="KW-0175">Coiled coil</keyword>
<feature type="region of interest" description="Disordered" evidence="6">
    <location>
        <begin position="828"/>
        <end position="866"/>
    </location>
</feature>
<feature type="compositionally biased region" description="Low complexity" evidence="6">
    <location>
        <begin position="353"/>
        <end position="363"/>
    </location>
</feature>
<dbReference type="STRING" id="1169540.A0A0G4G8D1"/>
<dbReference type="Pfam" id="PF00611">
    <property type="entry name" value="FCH"/>
    <property type="match status" value="1"/>
</dbReference>
<evidence type="ECO:0000256" key="2">
    <source>
        <dbReference type="ARBA" id="ARBA00022490"/>
    </source>
</evidence>
<dbReference type="PhylomeDB" id="A0A0G4G8D1"/>
<dbReference type="EMBL" id="CDMY01000592">
    <property type="protein sequence ID" value="CEM25142.1"/>
    <property type="molecule type" value="Genomic_DNA"/>
</dbReference>
<gene>
    <name evidence="8" type="ORF">Vbra_3307</name>
</gene>
<evidence type="ECO:0000256" key="5">
    <source>
        <dbReference type="PROSITE-ProRule" id="PRU01077"/>
    </source>
</evidence>
<protein>
    <recommendedName>
        <fullName evidence="7">F-BAR domain-containing protein</fullName>
    </recommendedName>
</protein>
<dbReference type="Proteomes" id="UP000041254">
    <property type="component" value="Unassembled WGS sequence"/>
</dbReference>
<dbReference type="SUPFAM" id="SSF103657">
    <property type="entry name" value="BAR/IMD domain-like"/>
    <property type="match status" value="1"/>
</dbReference>
<evidence type="ECO:0000256" key="6">
    <source>
        <dbReference type="SAM" id="MobiDB-lite"/>
    </source>
</evidence>
<name>A0A0G4G8D1_VITBC</name>
<feature type="compositionally biased region" description="Low complexity" evidence="6">
    <location>
        <begin position="331"/>
        <end position="342"/>
    </location>
</feature>
<keyword evidence="4" id="KW-0206">Cytoskeleton</keyword>
<feature type="region of interest" description="Disordered" evidence="6">
    <location>
        <begin position="648"/>
        <end position="705"/>
    </location>
</feature>
<proteinExistence type="predicted"/>
<evidence type="ECO:0000313" key="9">
    <source>
        <dbReference type="Proteomes" id="UP000041254"/>
    </source>
</evidence>
<keyword evidence="3" id="KW-0597">Phosphoprotein</keyword>
<feature type="compositionally biased region" description="Basic and acidic residues" evidence="6">
    <location>
        <begin position="415"/>
        <end position="431"/>
    </location>
</feature>
<evidence type="ECO:0000259" key="7">
    <source>
        <dbReference type="PROSITE" id="PS51741"/>
    </source>
</evidence>
<dbReference type="VEuPathDB" id="CryptoDB:Vbra_3307"/>
<evidence type="ECO:0000256" key="1">
    <source>
        <dbReference type="ARBA" id="ARBA00004245"/>
    </source>
</evidence>
<feature type="compositionally biased region" description="Low complexity" evidence="6">
    <location>
        <begin position="385"/>
        <end position="397"/>
    </location>
</feature>
<keyword evidence="9" id="KW-1185">Reference proteome</keyword>
<reference evidence="8 9" key="1">
    <citation type="submission" date="2014-11" db="EMBL/GenBank/DDBJ databases">
        <authorList>
            <person name="Zhu J."/>
            <person name="Qi W."/>
            <person name="Song R."/>
        </authorList>
    </citation>
    <scope>NUCLEOTIDE SEQUENCE [LARGE SCALE GENOMIC DNA]</scope>
</reference>
<dbReference type="FunCoup" id="A0A0G4G8D1">
    <property type="interactions" value="6"/>
</dbReference>
<dbReference type="InterPro" id="IPR031160">
    <property type="entry name" value="F_BAR_dom"/>
</dbReference>
<evidence type="ECO:0000256" key="4">
    <source>
        <dbReference type="ARBA" id="ARBA00023212"/>
    </source>
</evidence>
<dbReference type="SMART" id="SM00055">
    <property type="entry name" value="FCH"/>
    <property type="match status" value="1"/>
</dbReference>
<sequence>MESSDAAEPERTFKTDLWDGFECVCKKVESGRRLCETFLTIMRDRMALEDTYAAGMERLAAKCPKHINEGSTVLRAIGCFRNEAIRKAEQSRELAEGIRDDIVQQLQETVKNHQTVFKKIYSDGVKFIKLMNGHIQTHERAMLRYEKTCREADATCMNAQASDRSPPPLKTKLAIKALQLCKEAQIAEEQYRHALDALNNGRRTFRHQMTVVLDALQDMEEKRIQCFKDALRKLMVYQTSYVRNIQYDLDITIEGVEAIDPRAEICEYIDKVASGRQPPHDSNMLPWPVITEWRVRKAGGDLLAAGVAPSTLPSSMKHLLAPPVPSPPIPTTTTPPVGTQTPAVDPHTTQTDANAAPDAASEAFSDLADPATKPKPAEEGDEPQDQQQQPRQHPQDPAVDHSTACDDSAAVSAEADSHHGAGESGAGREDGGGISSASPAPPPPPPASEVPNHVAVPPPPPPRPQQGAPAAAAAAVGGVERPSVFPANFNPAATANMLRHITRTTGLDRLADSAAALGGGVGRVGGVQQGEGAVETIPDTLIMDTEIQYNAVVDSIWADKGMTVVGLRPDRLVNDLQSALKRALLITAISKKRIDKKFQLPSRIALKELAMVCQPLLDWSDRQFDVACGRTLMVLSQFFYCIDQPTPESTHSQHTPEAGEVDGLPDSDKGADAGGEDKGESAGEPSASTSTSSSGVSSPEVDKGGEQPRKVFLQTLLYHHGLWNRVQFWEEALVLFLSEEMQKNMLSRRWRTRTSEERELEDKNFRDHNPCAGMLYSFGKSMVSFGIGRPAVRDLITKVCLNYDVAPEVLTKLLEGLEDVVVPADSVPKTMSGQPSDMAPKPADAGDVTAMGEEQGTSTQQTTENHDLVTLEEAEGQLSLSASDSHVFEA</sequence>
<feature type="compositionally biased region" description="Low complexity" evidence="6">
    <location>
        <begin position="465"/>
        <end position="475"/>
    </location>
</feature>
<dbReference type="InterPro" id="IPR001060">
    <property type="entry name" value="FCH_dom"/>
</dbReference>
<dbReference type="InParanoid" id="A0A0G4G8D1"/>
<feature type="compositionally biased region" description="Low complexity" evidence="6">
    <location>
        <begin position="852"/>
        <end position="863"/>
    </location>
</feature>
<keyword evidence="2" id="KW-0963">Cytoplasm</keyword>
<dbReference type="OMA" id="QANERKM"/>
<evidence type="ECO:0000256" key="3">
    <source>
        <dbReference type="ARBA" id="ARBA00022553"/>
    </source>
</evidence>
<dbReference type="PANTHER" id="PTHR23065:SF7">
    <property type="entry name" value="NOSTRIN, ISOFORM H"/>
    <property type="match status" value="1"/>
</dbReference>
<feature type="compositionally biased region" description="Basic and acidic residues" evidence="6">
    <location>
        <begin position="666"/>
        <end position="681"/>
    </location>
</feature>
<dbReference type="InterPro" id="IPR027267">
    <property type="entry name" value="AH/BAR_dom_sf"/>
</dbReference>